<dbReference type="PANTHER" id="PTHR43103">
    <property type="entry name" value="NUCLEOSIDE-DIPHOSPHATE-SUGAR EPIMERASE"/>
    <property type="match status" value="1"/>
</dbReference>
<dbReference type="SUPFAM" id="SSF51735">
    <property type="entry name" value="NAD(P)-binding Rossmann-fold domains"/>
    <property type="match status" value="1"/>
</dbReference>
<dbReference type="EMBL" id="JAPPUX010000001">
    <property type="protein sequence ID" value="MCY4725328.1"/>
    <property type="molecule type" value="Genomic_DNA"/>
</dbReference>
<keyword evidence="3" id="KW-0520">NAD</keyword>
<comment type="caution">
    <text evidence="5">The sequence shown here is derived from an EMBL/GenBank/DDBJ whole genome shotgun (WGS) entry which is preliminary data.</text>
</comment>
<keyword evidence="2" id="KW-0560">Oxidoreductase</keyword>
<sequence length="269" mass="28267">MRVLVTGAAGSIGRVVTTGLDALGHEVVGLDLVPPPDGTPFTWHEADCADGDAVEAVLAALSTGGRLDAVVHLAGIPDEASLPDELTSHVVTTAALLDAMVAHDVPRIVYASSNHAVGRTPRADGELTEHALPRPDTYYGVAKVAAEALLRLFVDRHGIDAVACRIGSFLEEPASVRGLSTWLSHGDCVRMVEAALTAPAPGYAVLYGISANTRAWWDLEPGRRLGYEPQDDAEAYADRVDPGPHDDVEAEFVGGPFATAQFHRPALGA</sequence>
<dbReference type="PRINTS" id="PR00081">
    <property type="entry name" value="GDHRDH"/>
</dbReference>
<dbReference type="Gene3D" id="3.40.50.720">
    <property type="entry name" value="NAD(P)-binding Rossmann-like Domain"/>
    <property type="match status" value="1"/>
</dbReference>
<comment type="similarity">
    <text evidence="1">Belongs to the NAD(P)-dependent epimerase/dehydratase family.</text>
</comment>
<protein>
    <submittedName>
        <fullName evidence="5">NAD(P)-dependent oxidoreductase</fullName>
    </submittedName>
</protein>
<dbReference type="InterPro" id="IPR001509">
    <property type="entry name" value="Epimerase_deHydtase"/>
</dbReference>
<accession>A0ABT4C8N5</accession>
<dbReference type="InterPro" id="IPR002347">
    <property type="entry name" value="SDR_fam"/>
</dbReference>
<proteinExistence type="inferred from homology"/>
<gene>
    <name evidence="5" type="ORF">NYO98_03480</name>
</gene>
<dbReference type="CDD" id="cd08946">
    <property type="entry name" value="SDR_e"/>
    <property type="match status" value="1"/>
</dbReference>
<organism evidence="5 6">
    <name type="scientific">Nocardioides pini</name>
    <dbReference type="NCBI Taxonomy" id="2975053"/>
    <lineage>
        <taxon>Bacteria</taxon>
        <taxon>Bacillati</taxon>
        <taxon>Actinomycetota</taxon>
        <taxon>Actinomycetes</taxon>
        <taxon>Propionibacteriales</taxon>
        <taxon>Nocardioidaceae</taxon>
        <taxon>Nocardioides</taxon>
    </lineage>
</organism>
<dbReference type="Pfam" id="PF01370">
    <property type="entry name" value="Epimerase"/>
    <property type="match status" value="1"/>
</dbReference>
<dbReference type="Proteomes" id="UP001074726">
    <property type="component" value="Unassembled WGS sequence"/>
</dbReference>
<reference evidence="5" key="1">
    <citation type="submission" date="2022-08" db="EMBL/GenBank/DDBJ databases">
        <title>Genome sequencing of Nocardioides sp. STR2.</title>
        <authorList>
            <person name="So Y."/>
        </authorList>
    </citation>
    <scope>NUCLEOTIDE SEQUENCE</scope>
    <source>
        <strain evidence="5">STR2</strain>
    </source>
</reference>
<evidence type="ECO:0000256" key="3">
    <source>
        <dbReference type="ARBA" id="ARBA00023027"/>
    </source>
</evidence>
<evidence type="ECO:0000313" key="5">
    <source>
        <dbReference type="EMBL" id="MCY4725328.1"/>
    </source>
</evidence>
<dbReference type="RefSeq" id="WP_268110133.1">
    <property type="nucleotide sequence ID" value="NZ_JAPPUX010000001.1"/>
</dbReference>
<evidence type="ECO:0000259" key="4">
    <source>
        <dbReference type="Pfam" id="PF01370"/>
    </source>
</evidence>
<dbReference type="InterPro" id="IPR036291">
    <property type="entry name" value="NAD(P)-bd_dom_sf"/>
</dbReference>
<dbReference type="PANTHER" id="PTHR43103:SF5">
    <property type="entry name" value="4-EPIMERASE, PUTATIVE (AFU_ORTHOLOGUE AFUA_7G00360)-RELATED"/>
    <property type="match status" value="1"/>
</dbReference>
<keyword evidence="6" id="KW-1185">Reference proteome</keyword>
<feature type="domain" description="NAD-dependent epimerase/dehydratase" evidence="4">
    <location>
        <begin position="3"/>
        <end position="167"/>
    </location>
</feature>
<evidence type="ECO:0000256" key="1">
    <source>
        <dbReference type="ARBA" id="ARBA00007637"/>
    </source>
</evidence>
<name>A0ABT4C8N5_9ACTN</name>
<evidence type="ECO:0000313" key="6">
    <source>
        <dbReference type="Proteomes" id="UP001074726"/>
    </source>
</evidence>
<evidence type="ECO:0000256" key="2">
    <source>
        <dbReference type="ARBA" id="ARBA00023002"/>
    </source>
</evidence>